<dbReference type="AlphaFoldDB" id="A0A8F5GSZ6"/>
<organism evidence="1 2">
    <name type="scientific">Saccharolobus shibatae (strain ATCC 51178 / DSM 5389 / JCM 8931 / NBRC 15437 / B12)</name>
    <name type="common">Sulfolobus shibatae</name>
    <dbReference type="NCBI Taxonomy" id="523848"/>
    <lineage>
        <taxon>Archaea</taxon>
        <taxon>Thermoproteota</taxon>
        <taxon>Thermoprotei</taxon>
        <taxon>Sulfolobales</taxon>
        <taxon>Sulfolobaceae</taxon>
        <taxon>Saccharolobus</taxon>
    </lineage>
</organism>
<dbReference type="EMBL" id="CP077717">
    <property type="protein sequence ID" value="QXJ27842.1"/>
    <property type="molecule type" value="Genomic_DNA"/>
</dbReference>
<dbReference type="Proteomes" id="UP000694018">
    <property type="component" value="Chromosome"/>
</dbReference>
<dbReference type="GeneID" id="65562310"/>
<dbReference type="Pfam" id="PF05584">
    <property type="entry name" value="Sulfolobus_pRN"/>
    <property type="match status" value="1"/>
</dbReference>
<dbReference type="OrthoDB" id="39283at2157"/>
<sequence>MQKLQNTEKILIILSHGCATLERLEEKTGIPKEELLVYLTRLYKRGLIYRKWQKYGGKKFRETVLKEKTRCFKRWE</sequence>
<reference evidence="1" key="1">
    <citation type="journal article" date="2021" name="Environ. Microbiol.">
        <title>New insights into the diversity and evolution of the archaeal mobilome from three complete genomes of Saccharolobus shibatae.</title>
        <authorList>
            <person name="Medvedeva S."/>
            <person name="Brandt D."/>
            <person name="Cvirkaite-Krupovic V."/>
            <person name="Liu Y."/>
            <person name="Severinov K."/>
            <person name="Ishino S."/>
            <person name="Ishino Y."/>
            <person name="Prangishvili D."/>
            <person name="Kalinowski J."/>
            <person name="Krupovic M."/>
        </authorList>
    </citation>
    <scope>NUCLEOTIDE SEQUENCE</scope>
    <source>
        <strain evidence="1">B12</strain>
    </source>
</reference>
<protein>
    <submittedName>
        <fullName evidence="1">Transcriptional regulator, wHTH</fullName>
    </submittedName>
</protein>
<dbReference type="RefSeq" id="WP_218266999.1">
    <property type="nucleotide sequence ID" value="NZ_CP077717.1"/>
</dbReference>
<evidence type="ECO:0000313" key="2">
    <source>
        <dbReference type="Proteomes" id="UP000694018"/>
    </source>
</evidence>
<dbReference type="InterPro" id="IPR008848">
    <property type="entry name" value="Plasmid_regulator_arc"/>
</dbReference>
<accession>A0A8F5GSZ6</accession>
<name>A0A8F5GSZ6_SACSH</name>
<proteinExistence type="predicted"/>
<evidence type="ECO:0000313" key="1">
    <source>
        <dbReference type="EMBL" id="QXJ27842.1"/>
    </source>
</evidence>
<dbReference type="KEGG" id="sshi:J5U23_00710"/>
<gene>
    <name evidence="1" type="ORF">J5U23_00710</name>
</gene>